<proteinExistence type="predicted"/>
<evidence type="ECO:0000313" key="4">
    <source>
        <dbReference type="Proteomes" id="UP001218218"/>
    </source>
</evidence>
<evidence type="ECO:0000313" key="3">
    <source>
        <dbReference type="EMBL" id="KAJ7301943.1"/>
    </source>
</evidence>
<evidence type="ECO:0008006" key="5">
    <source>
        <dbReference type="Google" id="ProtNLM"/>
    </source>
</evidence>
<name>A0AAD6YZ71_9AGAR</name>
<dbReference type="Pfam" id="PF18721">
    <property type="entry name" value="CxC6"/>
    <property type="match status" value="1"/>
</dbReference>
<sequence length="634" mass="71847">MFSALRRDADLEDLSFTQISTAIRLLSILKDDILLCQPHYIPTDAAPSHLPPSIHTFVSEAVGILYDHVPKLWSCLKGDVWALSGTKLSPAEQELFRVYGWRQGLTFIYFYSAALTLYPPTHHCSNPDCSAEGPLKKAELREIIIYTQGEGAVPAHAVHLYCRGCKTNYHHNYSVQGGIRQYYGDTPQYIQIGEHQTSATNCARIYDMALSEQQERDFKEGGWQFGCTLTTENVWDAFVILILLDYHDRCGTQLQVPHDGEQKTRFEAAMRARNLEVIKEGHACLQRPRWHDMYLVIGDGLSMGCRRCQVSHCTTELASNRHHFCPVHKDLNDVCSIVGCDTRIVPGKKSCADPAHQKVEGLHFQRGKGVFTLRERLQKHRQLHPHDQATALEEDEANKGLDYEGQEWFVEDGDGNVAVHRQIHPGSIGVDDSALCEAVKSDTGNRKYKALFGGVRTHNEQVLVRPCGVICSRATFYNAEVVSNREFAAATGSHPTFLVPRAIKPEHFVYNTNCDARQQVLAHPEHWAWFLDVGMTVDVFHFLNKHQITHLFCQEHCNPAKFPELMGPDGKTWFFNTSIAEQTNIWLGGFHSMCREMLPVKENFFLDEMIRLRNDMTVAKLAADGFNPRERTAV</sequence>
<dbReference type="Pfam" id="PF18718">
    <property type="entry name" value="CxC5"/>
    <property type="match status" value="1"/>
</dbReference>
<protein>
    <recommendedName>
        <fullName evidence="5">CxC5 like cysteine cluster associated with KDZ domain-containing protein</fullName>
    </recommendedName>
</protein>
<dbReference type="Proteomes" id="UP001218218">
    <property type="component" value="Unassembled WGS sequence"/>
</dbReference>
<dbReference type="InterPro" id="IPR041539">
    <property type="entry name" value="CxC5"/>
</dbReference>
<keyword evidence="4" id="KW-1185">Reference proteome</keyword>
<dbReference type="AlphaFoldDB" id="A0AAD6YZ71"/>
<organism evidence="3 4">
    <name type="scientific">Mycena albidolilacea</name>
    <dbReference type="NCBI Taxonomy" id="1033008"/>
    <lineage>
        <taxon>Eukaryota</taxon>
        <taxon>Fungi</taxon>
        <taxon>Dikarya</taxon>
        <taxon>Basidiomycota</taxon>
        <taxon>Agaricomycotina</taxon>
        <taxon>Agaricomycetes</taxon>
        <taxon>Agaricomycetidae</taxon>
        <taxon>Agaricales</taxon>
        <taxon>Marasmiineae</taxon>
        <taxon>Mycenaceae</taxon>
        <taxon>Mycena</taxon>
    </lineage>
</organism>
<gene>
    <name evidence="3" type="ORF">DFH08DRAFT_723656</name>
</gene>
<dbReference type="EMBL" id="JARIHO010000123">
    <property type="protein sequence ID" value="KAJ7301943.1"/>
    <property type="molecule type" value="Genomic_DNA"/>
</dbReference>
<feature type="domain" description="CxC6 like cysteine cluster associated with KDZ" evidence="2">
    <location>
        <begin position="298"/>
        <end position="360"/>
    </location>
</feature>
<dbReference type="InterPro" id="IPR040898">
    <property type="entry name" value="CxC6"/>
</dbReference>
<reference evidence="3" key="1">
    <citation type="submission" date="2023-03" db="EMBL/GenBank/DDBJ databases">
        <title>Massive genome expansion in bonnet fungi (Mycena s.s.) driven by repeated elements and novel gene families across ecological guilds.</title>
        <authorList>
            <consortium name="Lawrence Berkeley National Laboratory"/>
            <person name="Harder C.B."/>
            <person name="Miyauchi S."/>
            <person name="Viragh M."/>
            <person name="Kuo A."/>
            <person name="Thoen E."/>
            <person name="Andreopoulos B."/>
            <person name="Lu D."/>
            <person name="Skrede I."/>
            <person name="Drula E."/>
            <person name="Henrissat B."/>
            <person name="Morin E."/>
            <person name="Kohler A."/>
            <person name="Barry K."/>
            <person name="LaButti K."/>
            <person name="Morin E."/>
            <person name="Salamov A."/>
            <person name="Lipzen A."/>
            <person name="Mereny Z."/>
            <person name="Hegedus B."/>
            <person name="Baldrian P."/>
            <person name="Stursova M."/>
            <person name="Weitz H."/>
            <person name="Taylor A."/>
            <person name="Grigoriev I.V."/>
            <person name="Nagy L.G."/>
            <person name="Martin F."/>
            <person name="Kauserud H."/>
        </authorList>
    </citation>
    <scope>NUCLEOTIDE SEQUENCE</scope>
    <source>
        <strain evidence="3">CBHHK002</strain>
    </source>
</reference>
<comment type="caution">
    <text evidence="3">The sequence shown here is derived from an EMBL/GenBank/DDBJ whole genome shotgun (WGS) entry which is preliminary data.</text>
</comment>
<evidence type="ECO:0000259" key="2">
    <source>
        <dbReference type="Pfam" id="PF18721"/>
    </source>
</evidence>
<feature type="domain" description="CxC5 like cysteine cluster associated with KDZ" evidence="1">
    <location>
        <begin position="113"/>
        <end position="196"/>
    </location>
</feature>
<accession>A0AAD6YZ71</accession>
<evidence type="ECO:0000259" key="1">
    <source>
        <dbReference type="Pfam" id="PF18718"/>
    </source>
</evidence>